<dbReference type="EMBL" id="AFWV01000009">
    <property type="protein sequence ID" value="EGV17780.1"/>
    <property type="molecule type" value="Genomic_DNA"/>
</dbReference>
<dbReference type="InterPro" id="IPR050260">
    <property type="entry name" value="FAD-bd_OxRdtase"/>
</dbReference>
<evidence type="ECO:0000259" key="7">
    <source>
        <dbReference type="PROSITE" id="PS50206"/>
    </source>
</evidence>
<evidence type="ECO:0000256" key="5">
    <source>
        <dbReference type="ARBA" id="ARBA00023002"/>
    </source>
</evidence>
<dbReference type="InterPro" id="IPR036873">
    <property type="entry name" value="Rhodanese-like_dom_sf"/>
</dbReference>
<evidence type="ECO:0000256" key="4">
    <source>
        <dbReference type="ARBA" id="ARBA00022827"/>
    </source>
</evidence>
<dbReference type="InterPro" id="IPR016156">
    <property type="entry name" value="FAD/NAD-linked_Rdtase_dimer_sf"/>
</dbReference>
<keyword evidence="4" id="KW-0274">FAD</keyword>
<dbReference type="eggNOG" id="COG0446">
    <property type="taxonomic scope" value="Bacteria"/>
</dbReference>
<dbReference type="PRINTS" id="PR00368">
    <property type="entry name" value="FADPNR"/>
</dbReference>
<dbReference type="STRING" id="768671.ThimaDRAFT_2839"/>
<dbReference type="PROSITE" id="PS50206">
    <property type="entry name" value="RHODANESE_3"/>
    <property type="match status" value="1"/>
</dbReference>
<dbReference type="GO" id="GO:0050451">
    <property type="term" value="F:CoA-disulfide reductase (NADPH) activity"/>
    <property type="evidence" value="ECO:0007669"/>
    <property type="project" value="UniProtKB-EC"/>
</dbReference>
<dbReference type="OrthoDB" id="9808980at2"/>
<evidence type="ECO:0000256" key="6">
    <source>
        <dbReference type="ARBA" id="ARBA00023284"/>
    </source>
</evidence>
<dbReference type="AlphaFoldDB" id="F9UD36"/>
<gene>
    <name evidence="8" type="ORF">ThimaDRAFT_2839</name>
</gene>
<dbReference type="SUPFAM" id="SSF51905">
    <property type="entry name" value="FAD/NAD(P)-binding domain"/>
    <property type="match status" value="1"/>
</dbReference>
<sequence length="581" mass="61551">MVATRTQAPDSPKILIVGGVAGGASAAARARRVNEHARIIMFERDPYVSFANCGLPYFIGGEIADRAQLLIATPELFRDRFLIDARIRHEVIAIHRATKRVMVKNLDTGEQYGEDYDKLILSPGAAPIVPPIPGATAQGVFSLRNIGDMDRIIAGMTHAKEAVVIGAGYIGLEAAEQFVHRGLKVTVVELQDQVMPFFDREIAEPLHRESERNGVRLELGRGVAAIEETNGAVTGVTLADGTRLSADLVLMSIGVRPNVALAVDAGLTIGASGGIATDAYMRTSDPDIYAVGDAAEYAFGPTGARLRVPLAGIANRTGRLAGEHAATGASRPAPAAWSTSVVRVFGYAAGIAGLSLRAARQAGFDARAVHIVSYHHASYYPGAAPIGIKLVYETGSGRVLGAQVVGAAGVDKRLDVVATLIHFKGTIEDLGELDLAYAPPFGSAKDPLHMAAFVAQNDLDGLAPLIQPDADLSAFQVVDVREAGELEELPLCDAPHAKHIRLDDLRDRLGELDPALPTVVSCRGGQRAYAAVRILAQHGFAQVYNLSGAAAMRDFALNRRSGAEPATHVDLPRPEHLVDDA</sequence>
<dbReference type="InterPro" id="IPR023753">
    <property type="entry name" value="FAD/NAD-binding_dom"/>
</dbReference>
<dbReference type="eggNOG" id="COG0607">
    <property type="taxonomic scope" value="Bacteria"/>
</dbReference>
<dbReference type="RefSeq" id="WP_007193711.1">
    <property type="nucleotide sequence ID" value="NZ_AFWV01000009.1"/>
</dbReference>
<proteinExistence type="inferred from homology"/>
<dbReference type="SUPFAM" id="SSF55424">
    <property type="entry name" value="FAD/NAD-linked reductases, dimerisation (C-terminal) domain"/>
    <property type="match status" value="1"/>
</dbReference>
<dbReference type="SMART" id="SM00450">
    <property type="entry name" value="RHOD"/>
    <property type="match status" value="1"/>
</dbReference>
<reference evidence="8 9" key="1">
    <citation type="submission" date="2011-06" db="EMBL/GenBank/DDBJ databases">
        <title>The draft genome of Thiocapsa marina 5811.</title>
        <authorList>
            <consortium name="US DOE Joint Genome Institute (JGI-PGF)"/>
            <person name="Lucas S."/>
            <person name="Han J."/>
            <person name="Cheng J.-F."/>
            <person name="Goodwin L."/>
            <person name="Pitluck S."/>
            <person name="Peters L."/>
            <person name="Land M.L."/>
            <person name="Hauser L."/>
            <person name="Vogl K."/>
            <person name="Liu Z."/>
            <person name="Imhoff J."/>
            <person name="Thiel V."/>
            <person name="Frigaard N.-U."/>
            <person name="Bryant D."/>
            <person name="Woyke T.J."/>
        </authorList>
    </citation>
    <scope>NUCLEOTIDE SEQUENCE [LARGE SCALE GENOMIC DNA]</scope>
    <source>
        <strain evidence="8 9">5811</strain>
    </source>
</reference>
<dbReference type="Pfam" id="PF02852">
    <property type="entry name" value="Pyr_redox_dim"/>
    <property type="match status" value="1"/>
</dbReference>
<organism evidence="8 9">
    <name type="scientific">Thiocapsa marina 5811</name>
    <dbReference type="NCBI Taxonomy" id="768671"/>
    <lineage>
        <taxon>Bacteria</taxon>
        <taxon>Pseudomonadati</taxon>
        <taxon>Pseudomonadota</taxon>
        <taxon>Gammaproteobacteria</taxon>
        <taxon>Chromatiales</taxon>
        <taxon>Chromatiaceae</taxon>
        <taxon>Thiocapsa</taxon>
    </lineage>
</organism>
<keyword evidence="9" id="KW-1185">Reference proteome</keyword>
<dbReference type="PATRIC" id="fig|768671.3.peg.3001"/>
<dbReference type="Gene3D" id="3.40.250.10">
    <property type="entry name" value="Rhodanese-like domain"/>
    <property type="match status" value="1"/>
</dbReference>
<dbReference type="Pfam" id="PF07992">
    <property type="entry name" value="Pyr_redox_2"/>
    <property type="match status" value="1"/>
</dbReference>
<dbReference type="InterPro" id="IPR036188">
    <property type="entry name" value="FAD/NAD-bd_sf"/>
</dbReference>
<evidence type="ECO:0000313" key="8">
    <source>
        <dbReference type="EMBL" id="EGV17780.1"/>
    </source>
</evidence>
<evidence type="ECO:0000256" key="3">
    <source>
        <dbReference type="ARBA" id="ARBA00022630"/>
    </source>
</evidence>
<dbReference type="PANTHER" id="PTHR43429:SF1">
    <property type="entry name" value="NAD(P)H SULFUR OXIDOREDUCTASE (COA-DEPENDENT)"/>
    <property type="match status" value="1"/>
</dbReference>
<protein>
    <submittedName>
        <fullName evidence="8">CoA-disulfide reductase</fullName>
        <ecNumber evidence="8">1.8.1.14</ecNumber>
    </submittedName>
</protein>
<keyword evidence="6" id="KW-0676">Redox-active center</keyword>
<dbReference type="Proteomes" id="UP000005459">
    <property type="component" value="Unassembled WGS sequence"/>
</dbReference>
<dbReference type="InterPro" id="IPR001763">
    <property type="entry name" value="Rhodanese-like_dom"/>
</dbReference>
<feature type="domain" description="Rhodanese" evidence="7">
    <location>
        <begin position="471"/>
        <end position="559"/>
    </location>
</feature>
<evidence type="ECO:0000313" key="9">
    <source>
        <dbReference type="Proteomes" id="UP000005459"/>
    </source>
</evidence>
<keyword evidence="3" id="KW-0285">Flavoprotein</keyword>
<keyword evidence="5 8" id="KW-0560">Oxidoreductase</keyword>
<dbReference type="PANTHER" id="PTHR43429">
    <property type="entry name" value="PYRIDINE NUCLEOTIDE-DISULFIDE OXIDOREDUCTASE DOMAIN-CONTAINING"/>
    <property type="match status" value="1"/>
</dbReference>
<comment type="similarity">
    <text evidence="2">Belongs to the class-III pyridine nucleotide-disulfide oxidoreductase family.</text>
</comment>
<dbReference type="Pfam" id="PF00581">
    <property type="entry name" value="Rhodanese"/>
    <property type="match status" value="1"/>
</dbReference>
<accession>F9UD36</accession>
<dbReference type="Gene3D" id="3.50.50.60">
    <property type="entry name" value="FAD/NAD(P)-binding domain"/>
    <property type="match status" value="2"/>
</dbReference>
<evidence type="ECO:0000256" key="1">
    <source>
        <dbReference type="ARBA" id="ARBA00001974"/>
    </source>
</evidence>
<name>F9UD36_9GAMM</name>
<comment type="cofactor">
    <cofactor evidence="1">
        <name>FAD</name>
        <dbReference type="ChEBI" id="CHEBI:57692"/>
    </cofactor>
</comment>
<dbReference type="SUPFAM" id="SSF52821">
    <property type="entry name" value="Rhodanese/Cell cycle control phosphatase"/>
    <property type="match status" value="1"/>
</dbReference>
<dbReference type="PRINTS" id="PR00411">
    <property type="entry name" value="PNDRDTASEI"/>
</dbReference>
<evidence type="ECO:0000256" key="2">
    <source>
        <dbReference type="ARBA" id="ARBA00009130"/>
    </source>
</evidence>
<dbReference type="EC" id="1.8.1.14" evidence="8"/>
<dbReference type="InterPro" id="IPR004099">
    <property type="entry name" value="Pyr_nucl-diS_OxRdtase_dimer"/>
</dbReference>